<dbReference type="eggNOG" id="COG5005">
    <property type="taxonomic scope" value="Bacteria"/>
</dbReference>
<dbReference type="HOGENOM" id="CLU_2567412_0_0_7"/>
<gene>
    <name evidence="1" type="ORF">CIG1485E_0825</name>
</gene>
<dbReference type="RefSeq" id="WP_038454033.1">
    <property type="nucleotide sequence ID" value="NZ_CP009043.1"/>
</dbReference>
<evidence type="ECO:0000313" key="2">
    <source>
        <dbReference type="Proteomes" id="UP000028486"/>
    </source>
</evidence>
<dbReference type="EMBL" id="CP009043">
    <property type="protein sequence ID" value="AII14666.1"/>
    <property type="molecule type" value="Genomic_DNA"/>
</dbReference>
<organism evidence="1 2">
    <name type="scientific">Campylobacter iguaniorum</name>
    <dbReference type="NCBI Taxonomy" id="1244531"/>
    <lineage>
        <taxon>Bacteria</taxon>
        <taxon>Pseudomonadati</taxon>
        <taxon>Campylobacterota</taxon>
        <taxon>Epsilonproteobacteria</taxon>
        <taxon>Campylobacterales</taxon>
        <taxon>Campylobacteraceae</taxon>
        <taxon>Campylobacter</taxon>
    </lineage>
</organism>
<reference evidence="2" key="1">
    <citation type="journal article" date="2014" name="Genome Announc.">
        <title>Complete Genome Sequence of Campylobacter iguaniorum Strain 1485ET, Isolated from a Bearded Dragon (Pogona vitticeps).</title>
        <authorList>
            <person name="Gilbert M.J."/>
            <person name="Miller W.G."/>
            <person name="Yee E."/>
            <person name="Kik M."/>
            <person name="Wagenaar J.A."/>
            <person name="Duim B."/>
        </authorList>
    </citation>
    <scope>NUCLEOTIDE SEQUENCE [LARGE SCALE GENOMIC DNA]</scope>
    <source>
        <strain evidence="2">1485E</strain>
    </source>
</reference>
<evidence type="ECO:0000313" key="1">
    <source>
        <dbReference type="EMBL" id="AII14666.1"/>
    </source>
</evidence>
<dbReference type="AlphaFoldDB" id="A0A076F9I6"/>
<sequence length="91" mass="9654">MIKVKKAKALAWNSSGYPTSGALVGGGGRTGSRGTKAFARKVNHPGTKAQPYLENALDRYLSSGGFTRAKTALARDVKSKVISDIKKAFKL</sequence>
<dbReference type="KEGG" id="caj:CIG1485E_0825"/>
<proteinExistence type="predicted"/>
<protein>
    <submittedName>
        <fullName evidence="1">Uncharacterized protein</fullName>
    </submittedName>
</protein>
<dbReference type="OrthoDB" id="5363281at2"/>
<name>A0A076F9I6_9BACT</name>
<dbReference type="Proteomes" id="UP000028486">
    <property type="component" value="Chromosome"/>
</dbReference>
<accession>A0A076F9I6</accession>
<keyword evidence="2" id="KW-1185">Reference proteome</keyword>